<proteinExistence type="predicted"/>
<dbReference type="EMBL" id="GBRH01207187">
    <property type="protein sequence ID" value="JAD90708.1"/>
    <property type="molecule type" value="Transcribed_RNA"/>
</dbReference>
<protein>
    <submittedName>
        <fullName evidence="2">Uncharacterized protein</fullName>
    </submittedName>
</protein>
<accession>A0A0A9DVJ2</accession>
<organism evidence="2">
    <name type="scientific">Arundo donax</name>
    <name type="common">Giant reed</name>
    <name type="synonym">Donax arundinaceus</name>
    <dbReference type="NCBI Taxonomy" id="35708"/>
    <lineage>
        <taxon>Eukaryota</taxon>
        <taxon>Viridiplantae</taxon>
        <taxon>Streptophyta</taxon>
        <taxon>Embryophyta</taxon>
        <taxon>Tracheophyta</taxon>
        <taxon>Spermatophyta</taxon>
        <taxon>Magnoliopsida</taxon>
        <taxon>Liliopsida</taxon>
        <taxon>Poales</taxon>
        <taxon>Poaceae</taxon>
        <taxon>PACMAD clade</taxon>
        <taxon>Arundinoideae</taxon>
        <taxon>Arundineae</taxon>
        <taxon>Arundo</taxon>
    </lineage>
</organism>
<dbReference type="AlphaFoldDB" id="A0A0A9DVJ2"/>
<feature type="region of interest" description="Disordered" evidence="1">
    <location>
        <begin position="1"/>
        <end position="30"/>
    </location>
</feature>
<reference evidence="2" key="1">
    <citation type="submission" date="2014-09" db="EMBL/GenBank/DDBJ databases">
        <authorList>
            <person name="Magalhaes I.L.F."/>
            <person name="Oliveira U."/>
            <person name="Santos F.R."/>
            <person name="Vidigal T.H.D.A."/>
            <person name="Brescovit A.D."/>
            <person name="Santos A.J."/>
        </authorList>
    </citation>
    <scope>NUCLEOTIDE SEQUENCE</scope>
    <source>
        <tissue evidence="2">Shoot tissue taken approximately 20 cm above the soil surface</tissue>
    </source>
</reference>
<evidence type="ECO:0000313" key="2">
    <source>
        <dbReference type="EMBL" id="JAD90708.1"/>
    </source>
</evidence>
<name>A0A0A9DVJ2_ARUDO</name>
<reference evidence="2" key="2">
    <citation type="journal article" date="2015" name="Data Brief">
        <title>Shoot transcriptome of the giant reed, Arundo donax.</title>
        <authorList>
            <person name="Barrero R.A."/>
            <person name="Guerrero F.D."/>
            <person name="Moolhuijzen P."/>
            <person name="Goolsby J.A."/>
            <person name="Tidwell J."/>
            <person name="Bellgard S.E."/>
            <person name="Bellgard M.I."/>
        </authorList>
    </citation>
    <scope>NUCLEOTIDE SEQUENCE</scope>
    <source>
        <tissue evidence="2">Shoot tissue taken approximately 20 cm above the soil surface</tissue>
    </source>
</reference>
<sequence length="95" mass="10860">MRSGRPRAMVTAMAAGKTTPGWEPRARRQPREEVATIRWIRRELMGPRTTRRRRSGTSCSRCRRMGPRCSSVAFPVTSPRRTSVSCASHWAKSMR</sequence>
<evidence type="ECO:0000256" key="1">
    <source>
        <dbReference type="SAM" id="MobiDB-lite"/>
    </source>
</evidence>